<gene>
    <name evidence="3" type="ORF">AV274_5312</name>
</gene>
<keyword evidence="4" id="KW-1185">Reference proteome</keyword>
<dbReference type="PRINTS" id="PR00369">
    <property type="entry name" value="FLAVODOXIN"/>
</dbReference>
<dbReference type="Gene3D" id="3.40.50.360">
    <property type="match status" value="1"/>
</dbReference>
<sequence length="155" mass="17252">MPLPETVYIYYGSEMGTGEGFAEDLSAALTKNGIKNTVMDIDEFEEEDIVNQEVCIFFFSTYGNGMPTRSSRAFFAWMKSNCGDNTAMAKVHYAMFGLGDHNYPRYQAASILADQQLQKMGAHPIMELRKGDAAEDIDGDFEAWQADVIAALKAY</sequence>
<accession>A0A196SAJ3</accession>
<dbReference type="OrthoDB" id="1856718at2759"/>
<evidence type="ECO:0000259" key="2">
    <source>
        <dbReference type="PROSITE" id="PS50902"/>
    </source>
</evidence>
<proteinExistence type="predicted"/>
<evidence type="ECO:0000313" key="3">
    <source>
        <dbReference type="EMBL" id="OAO13019.1"/>
    </source>
</evidence>
<name>A0A196SAJ3_BLAHN</name>
<dbReference type="PANTHER" id="PTHR19384:SF17">
    <property type="entry name" value="NADPH--CYTOCHROME P450 REDUCTASE"/>
    <property type="match status" value="1"/>
</dbReference>
<evidence type="ECO:0000256" key="1">
    <source>
        <dbReference type="ARBA" id="ARBA00022630"/>
    </source>
</evidence>
<feature type="domain" description="Flavodoxin-like" evidence="2">
    <location>
        <begin position="7"/>
        <end position="149"/>
    </location>
</feature>
<dbReference type="PROSITE" id="PS50902">
    <property type="entry name" value="FLAVODOXIN_LIKE"/>
    <property type="match status" value="1"/>
</dbReference>
<dbReference type="GO" id="GO:0003958">
    <property type="term" value="F:NADPH-hemoprotein reductase activity"/>
    <property type="evidence" value="ECO:0007669"/>
    <property type="project" value="TreeGrafter"/>
</dbReference>
<dbReference type="InterPro" id="IPR008254">
    <property type="entry name" value="Flavodoxin/NO_synth"/>
</dbReference>
<dbReference type="Proteomes" id="UP000078348">
    <property type="component" value="Unassembled WGS sequence"/>
</dbReference>
<protein>
    <submittedName>
        <fullName evidence="3">p450 reductase</fullName>
    </submittedName>
</protein>
<dbReference type="PANTHER" id="PTHR19384">
    <property type="entry name" value="NITRIC OXIDE SYNTHASE-RELATED"/>
    <property type="match status" value="1"/>
</dbReference>
<dbReference type="InterPro" id="IPR001094">
    <property type="entry name" value="Flavdoxin-like"/>
</dbReference>
<organism evidence="3 4">
    <name type="scientific">Blastocystis sp. subtype 1 (strain ATCC 50177 / NandII)</name>
    <dbReference type="NCBI Taxonomy" id="478820"/>
    <lineage>
        <taxon>Eukaryota</taxon>
        <taxon>Sar</taxon>
        <taxon>Stramenopiles</taxon>
        <taxon>Bigyra</taxon>
        <taxon>Opalozoa</taxon>
        <taxon>Opalinata</taxon>
        <taxon>Blastocystidae</taxon>
        <taxon>Blastocystis</taxon>
    </lineage>
</organism>
<dbReference type="GO" id="GO:0010181">
    <property type="term" value="F:FMN binding"/>
    <property type="evidence" value="ECO:0007669"/>
    <property type="project" value="InterPro"/>
</dbReference>
<dbReference type="STRING" id="478820.A0A196SAJ3"/>
<dbReference type="GO" id="GO:0005829">
    <property type="term" value="C:cytosol"/>
    <property type="evidence" value="ECO:0007669"/>
    <property type="project" value="TreeGrafter"/>
</dbReference>
<evidence type="ECO:0000313" key="4">
    <source>
        <dbReference type="Proteomes" id="UP000078348"/>
    </source>
</evidence>
<dbReference type="Pfam" id="PF00258">
    <property type="entry name" value="Flavodoxin_1"/>
    <property type="match status" value="1"/>
</dbReference>
<keyword evidence="1" id="KW-0285">Flavoprotein</keyword>
<dbReference type="AlphaFoldDB" id="A0A196SAJ3"/>
<dbReference type="SUPFAM" id="SSF52218">
    <property type="entry name" value="Flavoproteins"/>
    <property type="match status" value="1"/>
</dbReference>
<dbReference type="EMBL" id="LXWW01000479">
    <property type="protein sequence ID" value="OAO13019.1"/>
    <property type="molecule type" value="Genomic_DNA"/>
</dbReference>
<dbReference type="GO" id="GO:0050660">
    <property type="term" value="F:flavin adenine dinucleotide binding"/>
    <property type="evidence" value="ECO:0007669"/>
    <property type="project" value="TreeGrafter"/>
</dbReference>
<reference evidence="3 4" key="1">
    <citation type="submission" date="2016-05" db="EMBL/GenBank/DDBJ databases">
        <title>Nuclear genome of Blastocystis sp. subtype 1 NandII.</title>
        <authorList>
            <person name="Gentekaki E."/>
            <person name="Curtis B."/>
            <person name="Stairs C."/>
            <person name="Eme L."/>
            <person name="Herman E."/>
            <person name="Klimes V."/>
            <person name="Arias M.C."/>
            <person name="Elias M."/>
            <person name="Hilliou F."/>
            <person name="Klute M."/>
            <person name="Malik S.-B."/>
            <person name="Pightling A."/>
            <person name="Rachubinski R."/>
            <person name="Salas D."/>
            <person name="Schlacht A."/>
            <person name="Suga H."/>
            <person name="Archibald J."/>
            <person name="Ball S.G."/>
            <person name="Clark G."/>
            <person name="Dacks J."/>
            <person name="Van Der Giezen M."/>
            <person name="Tsaousis A."/>
            <person name="Roger A."/>
        </authorList>
    </citation>
    <scope>NUCLEOTIDE SEQUENCE [LARGE SCALE GENOMIC DNA]</scope>
    <source>
        <strain evidence="4">ATCC 50177 / NandII</strain>
    </source>
</reference>
<comment type="caution">
    <text evidence="3">The sequence shown here is derived from an EMBL/GenBank/DDBJ whole genome shotgun (WGS) entry which is preliminary data.</text>
</comment>
<dbReference type="InterPro" id="IPR029039">
    <property type="entry name" value="Flavoprotein-like_sf"/>
</dbReference>